<dbReference type="Gene3D" id="3.40.630.30">
    <property type="match status" value="1"/>
</dbReference>
<dbReference type="PANTHER" id="PTHR43877:SF2">
    <property type="entry name" value="AMINOALKYLPHOSPHONATE N-ACETYLTRANSFERASE-RELATED"/>
    <property type="match status" value="1"/>
</dbReference>
<keyword evidence="1 4" id="KW-0808">Transferase</keyword>
<dbReference type="Pfam" id="PF00583">
    <property type="entry name" value="Acetyltransf_1"/>
    <property type="match status" value="1"/>
</dbReference>
<dbReference type="CDD" id="cd04301">
    <property type="entry name" value="NAT_SF"/>
    <property type="match status" value="1"/>
</dbReference>
<dbReference type="Proteomes" id="UP000321926">
    <property type="component" value="Unassembled WGS sequence"/>
</dbReference>
<dbReference type="InterPro" id="IPR050832">
    <property type="entry name" value="Bact_Acetyltransf"/>
</dbReference>
<dbReference type="SUPFAM" id="SSF55729">
    <property type="entry name" value="Acyl-CoA N-acyltransferases (Nat)"/>
    <property type="match status" value="1"/>
</dbReference>
<reference evidence="4 5" key="1">
    <citation type="submission" date="2019-08" db="EMBL/GenBank/DDBJ databases">
        <authorList>
            <person name="Shi S."/>
        </authorList>
    </citation>
    <scope>NUCLEOTIDE SEQUENCE [LARGE SCALE GENOMIC DNA]</scope>
    <source>
        <strain evidence="4 5">GY10130</strain>
    </source>
</reference>
<evidence type="ECO:0000256" key="1">
    <source>
        <dbReference type="ARBA" id="ARBA00022679"/>
    </source>
</evidence>
<sequence>MNDIIISPCSKGDIPDLVNIAIASYREHYTHLWHDGGEEYLKRHFTNKIIYREWAEPDTAFFMLYFKGNLVGFMKLVSNNAFAGNSPDECLELERLYMIKAVSGAGIGTEAVAFALNYAQNMGKKMVWLKAMDSSADVIRFYERTGFRKCATFVLDTPEMKEEFRGMYVMQQELTVEGVSTLRKDFVTASVYQEEVSLA</sequence>
<comment type="caution">
    <text evidence="4">The sequence shown here is derived from an EMBL/GenBank/DDBJ whole genome shotgun (WGS) entry which is preliminary data.</text>
</comment>
<feature type="domain" description="N-acetyltransferase" evidence="3">
    <location>
        <begin position="4"/>
        <end position="175"/>
    </location>
</feature>
<name>A0A5C8JG86_9BACT</name>
<dbReference type="RefSeq" id="WP_147922936.1">
    <property type="nucleotide sequence ID" value="NZ_VRTY01000071.1"/>
</dbReference>
<dbReference type="InterPro" id="IPR016181">
    <property type="entry name" value="Acyl_CoA_acyltransferase"/>
</dbReference>
<dbReference type="OrthoDB" id="9800604at2"/>
<dbReference type="GO" id="GO:0016747">
    <property type="term" value="F:acyltransferase activity, transferring groups other than amino-acyl groups"/>
    <property type="evidence" value="ECO:0007669"/>
    <property type="project" value="InterPro"/>
</dbReference>
<keyword evidence="5" id="KW-1185">Reference proteome</keyword>
<evidence type="ECO:0000313" key="4">
    <source>
        <dbReference type="EMBL" id="TXK36749.1"/>
    </source>
</evidence>
<proteinExistence type="predicted"/>
<evidence type="ECO:0000259" key="3">
    <source>
        <dbReference type="PROSITE" id="PS51186"/>
    </source>
</evidence>
<dbReference type="EMBL" id="VRTY01000071">
    <property type="protein sequence ID" value="TXK36749.1"/>
    <property type="molecule type" value="Genomic_DNA"/>
</dbReference>
<dbReference type="PANTHER" id="PTHR43877">
    <property type="entry name" value="AMINOALKYLPHOSPHONATE N-ACETYLTRANSFERASE-RELATED-RELATED"/>
    <property type="match status" value="1"/>
</dbReference>
<protein>
    <submittedName>
        <fullName evidence="4">GNAT family N-acetyltransferase</fullName>
    </submittedName>
</protein>
<dbReference type="PROSITE" id="PS51186">
    <property type="entry name" value="GNAT"/>
    <property type="match status" value="1"/>
</dbReference>
<evidence type="ECO:0000313" key="5">
    <source>
        <dbReference type="Proteomes" id="UP000321926"/>
    </source>
</evidence>
<evidence type="ECO:0000256" key="2">
    <source>
        <dbReference type="ARBA" id="ARBA00023315"/>
    </source>
</evidence>
<keyword evidence="2" id="KW-0012">Acyltransferase</keyword>
<dbReference type="InterPro" id="IPR000182">
    <property type="entry name" value="GNAT_dom"/>
</dbReference>
<organism evidence="4 5">
    <name type="scientific">Pontibacter qinzhouensis</name>
    <dbReference type="NCBI Taxonomy" id="2603253"/>
    <lineage>
        <taxon>Bacteria</taxon>
        <taxon>Pseudomonadati</taxon>
        <taxon>Bacteroidota</taxon>
        <taxon>Cytophagia</taxon>
        <taxon>Cytophagales</taxon>
        <taxon>Hymenobacteraceae</taxon>
        <taxon>Pontibacter</taxon>
    </lineage>
</organism>
<accession>A0A5C8JG86</accession>
<gene>
    <name evidence="4" type="ORF">FVR03_16870</name>
</gene>
<dbReference type="AlphaFoldDB" id="A0A5C8JG86"/>